<dbReference type="Pfam" id="PF04984">
    <property type="entry name" value="Phage_sheath_1"/>
    <property type="match status" value="1"/>
</dbReference>
<evidence type="ECO:0000256" key="2">
    <source>
        <dbReference type="SAM" id="MobiDB-lite"/>
    </source>
</evidence>
<dbReference type="Pfam" id="PF17482">
    <property type="entry name" value="Phage_sheath_1C"/>
    <property type="match status" value="1"/>
</dbReference>
<dbReference type="InterPro" id="IPR020287">
    <property type="entry name" value="Tail_sheath_C"/>
</dbReference>
<dbReference type="InterPro" id="IPR052042">
    <property type="entry name" value="Tail_sheath_structural"/>
</dbReference>
<protein>
    <submittedName>
        <fullName evidence="5">Phage tail sheath subtilisin-like domain-containing protein</fullName>
    </submittedName>
</protein>
<evidence type="ECO:0000313" key="6">
    <source>
        <dbReference type="Proteomes" id="UP001193081"/>
    </source>
</evidence>
<accession>A0ABS4DFY4</accession>
<reference evidence="5 6" key="1">
    <citation type="submission" date="2021-03" db="EMBL/GenBank/DDBJ databases">
        <authorList>
            <person name="Grouzdev D.S."/>
        </authorList>
    </citation>
    <scope>NUCLEOTIDE SEQUENCE [LARGE SCALE GENOMIC DNA]</scope>
    <source>
        <strain evidence="5 6">M50-1</strain>
    </source>
</reference>
<dbReference type="PANTHER" id="PTHR35861:SF1">
    <property type="entry name" value="PHAGE TAIL SHEATH PROTEIN"/>
    <property type="match status" value="1"/>
</dbReference>
<feature type="region of interest" description="Disordered" evidence="2">
    <location>
        <begin position="113"/>
        <end position="134"/>
    </location>
</feature>
<evidence type="ECO:0000256" key="1">
    <source>
        <dbReference type="ARBA" id="ARBA00008005"/>
    </source>
</evidence>
<dbReference type="EMBL" id="SIJK02000065">
    <property type="protein sequence ID" value="MBP1468354.1"/>
    <property type="molecule type" value="Genomic_DNA"/>
</dbReference>
<dbReference type="InterPro" id="IPR035089">
    <property type="entry name" value="Phage_sheath_subtilisin"/>
</dbReference>
<dbReference type="Gene3D" id="3.40.50.11780">
    <property type="match status" value="1"/>
</dbReference>
<name>A0ABS4DFY4_9CHLR</name>
<organism evidence="5 6">
    <name type="scientific">Candidatus Chloroploca mongolica</name>
    <dbReference type="NCBI Taxonomy" id="2528176"/>
    <lineage>
        <taxon>Bacteria</taxon>
        <taxon>Bacillati</taxon>
        <taxon>Chloroflexota</taxon>
        <taxon>Chloroflexia</taxon>
        <taxon>Chloroflexales</taxon>
        <taxon>Chloroflexineae</taxon>
        <taxon>Oscillochloridaceae</taxon>
        <taxon>Candidatus Chloroploca</taxon>
    </lineage>
</organism>
<feature type="domain" description="Tail sheath protein subtilisin-like" evidence="3">
    <location>
        <begin position="222"/>
        <end position="316"/>
    </location>
</feature>
<dbReference type="PANTHER" id="PTHR35861">
    <property type="match status" value="1"/>
</dbReference>
<evidence type="ECO:0000313" key="5">
    <source>
        <dbReference type="EMBL" id="MBP1468354.1"/>
    </source>
</evidence>
<evidence type="ECO:0000259" key="3">
    <source>
        <dbReference type="Pfam" id="PF04984"/>
    </source>
</evidence>
<gene>
    <name evidence="5" type="ORF">EYB53_021765</name>
</gene>
<comment type="similarity">
    <text evidence="1">Belongs to the myoviridae tail sheath protein family.</text>
</comment>
<sequence>MQFIITNADSALTPQLTTALTAANETVDKQKAALSESTNQQSDSIKKVQDARAALTTATQKLAAPQTIATAVQALVKAKVAPGADGKLDISWLPKTDDANAIATFVTQALSKAGPASTATEPDPESDSGPLDLDPAAYQRGLTALKRVDLFNLLCIPPDKPDEQIADYSLRTSVYQDALSFCVARRAMLIVDPPPAWRDVDDLVSDPQAKLNELNLSGTLARNAAIFYPRVRQVDPISGAVDSFAPCGIVAGVMARTDATRGVWKAPAGIDASLNGIIGLEVSLTDDENGVLNQLGINCLRSFPVYGRVVWGERTLRGANEIGDEYKHIPVRRTALFIEESLFRGLKWVVFEPNDEPLWAQIRLNVGAFMHNLFRQGAFQGTTPRDAYFVKCDKETTTQNDINEGKVNIMVGFAPLKPAEFVFIKLQQITGQIEV</sequence>
<proteinExistence type="inferred from homology"/>
<comment type="caution">
    <text evidence="5">The sequence shown here is derived from an EMBL/GenBank/DDBJ whole genome shotgun (WGS) entry which is preliminary data.</text>
</comment>
<keyword evidence="6" id="KW-1185">Reference proteome</keyword>
<feature type="domain" description="Tail sheath protein C-terminal" evidence="4">
    <location>
        <begin position="325"/>
        <end position="426"/>
    </location>
</feature>
<evidence type="ECO:0000259" key="4">
    <source>
        <dbReference type="Pfam" id="PF17482"/>
    </source>
</evidence>
<dbReference type="Proteomes" id="UP001193081">
    <property type="component" value="Unassembled WGS sequence"/>
</dbReference>